<dbReference type="GO" id="GO:0016020">
    <property type="term" value="C:membrane"/>
    <property type="evidence" value="ECO:0007669"/>
    <property type="project" value="GOC"/>
</dbReference>
<reference evidence="2 3" key="1">
    <citation type="journal article" date="2007" name="Appl. Environ. Microbiol.">
        <title>Isolation of key methanogens for global methane emission from rice paddy fields: a novel isolate affiliated with the clone cluster rice cluster I.</title>
        <authorList>
            <person name="Sakai S."/>
            <person name="Imachi H."/>
            <person name="Sekiguchi Y."/>
            <person name="Ohashi A."/>
            <person name="Harada H."/>
            <person name="Kamagata Y."/>
        </authorList>
    </citation>
    <scope>NUCLEOTIDE SEQUENCE [LARGE SCALE GENOMIC DNA]</scope>
    <source>
        <strain evidence="3">DSM 17711 / JCM 13418 / NBRC 101707 / SANAE</strain>
    </source>
</reference>
<dbReference type="GeneID" id="8682433"/>
<feature type="transmembrane region" description="Helical" evidence="1">
    <location>
        <begin position="70"/>
        <end position="91"/>
    </location>
</feature>
<evidence type="ECO:0000256" key="1">
    <source>
        <dbReference type="SAM" id="Phobius"/>
    </source>
</evidence>
<dbReference type="InParanoid" id="D1Z281"/>
<dbReference type="KEGG" id="mpd:MCP_2731"/>
<feature type="transmembrane region" description="Helical" evidence="1">
    <location>
        <begin position="7"/>
        <end position="26"/>
    </location>
</feature>
<dbReference type="Proteomes" id="UP000001882">
    <property type="component" value="Chromosome"/>
</dbReference>
<keyword evidence="3" id="KW-1185">Reference proteome</keyword>
<dbReference type="eggNOG" id="arCOG11697">
    <property type="taxonomic scope" value="Archaea"/>
</dbReference>
<organism evidence="2 3">
    <name type="scientific">Methanocella paludicola (strain DSM 17711 / JCM 13418 / NBRC 101707 / SANAE)</name>
    <dbReference type="NCBI Taxonomy" id="304371"/>
    <lineage>
        <taxon>Archaea</taxon>
        <taxon>Methanobacteriati</taxon>
        <taxon>Methanobacteriota</taxon>
        <taxon>Stenosarchaea group</taxon>
        <taxon>Methanomicrobia</taxon>
        <taxon>Methanocellales</taxon>
        <taxon>Methanocellaceae</taxon>
        <taxon>Methanocella</taxon>
    </lineage>
</organism>
<dbReference type="EMBL" id="AP011532">
    <property type="protein sequence ID" value="BAI62803.1"/>
    <property type="molecule type" value="Genomic_DNA"/>
</dbReference>
<dbReference type="STRING" id="304371.MCP_2731"/>
<evidence type="ECO:0000313" key="2">
    <source>
        <dbReference type="EMBL" id="BAI62803.1"/>
    </source>
</evidence>
<dbReference type="Pfam" id="PF09946">
    <property type="entry name" value="DUF2178"/>
    <property type="match status" value="1"/>
</dbReference>
<gene>
    <name evidence="2" type="ordered locus">MCP_2731</name>
</gene>
<proteinExistence type="predicted"/>
<reference evidence="3" key="3">
    <citation type="journal article" date="2011" name="PLoS ONE">
        <title>Genome sequence of a mesophilic hydrogenotrophic methanogen Methanocella paludicola, the first cultivated representative of the order Methanocellales.</title>
        <authorList>
            <person name="Sakai S."/>
            <person name="Takaki Y."/>
            <person name="Shimamura S."/>
            <person name="Sekine M."/>
            <person name="Tajima T."/>
            <person name="Kosugi H."/>
            <person name="Ichikawa N."/>
            <person name="Tasumi E."/>
            <person name="Hiraki A.T."/>
            <person name="Shimizu A."/>
            <person name="Kato Y."/>
            <person name="Nishiko R."/>
            <person name="Mori K."/>
            <person name="Fujita N."/>
            <person name="Imachi H."/>
            <person name="Takai K."/>
        </authorList>
    </citation>
    <scope>NUCLEOTIDE SEQUENCE [LARGE SCALE GENOMIC DNA]</scope>
    <source>
        <strain evidence="3">DSM 17711 / JCM 13418 / NBRC 101707 / SANAE</strain>
    </source>
</reference>
<feature type="transmembrane region" description="Helical" evidence="1">
    <location>
        <begin position="32"/>
        <end position="50"/>
    </location>
</feature>
<keyword evidence="1" id="KW-1133">Transmembrane helix</keyword>
<evidence type="ECO:0008006" key="4">
    <source>
        <dbReference type="Google" id="ProtNLM"/>
    </source>
</evidence>
<name>D1Z281_METPS</name>
<dbReference type="RefSeq" id="WP_012901477.1">
    <property type="nucleotide sequence ID" value="NC_013665.1"/>
</dbReference>
<dbReference type="AlphaFoldDB" id="D1Z281"/>
<dbReference type="OrthoDB" id="148275at2157"/>
<keyword evidence="1" id="KW-0472">Membrane</keyword>
<evidence type="ECO:0000313" key="3">
    <source>
        <dbReference type="Proteomes" id="UP000001882"/>
    </source>
</evidence>
<accession>D1Z281</accession>
<dbReference type="InterPro" id="IPR019235">
    <property type="entry name" value="DUF2178_TM"/>
</dbReference>
<dbReference type="GO" id="GO:0006506">
    <property type="term" value="P:GPI anchor biosynthetic process"/>
    <property type="evidence" value="ECO:0007669"/>
    <property type="project" value="UniProtKB-KW"/>
</dbReference>
<feature type="transmembrane region" description="Helical" evidence="1">
    <location>
        <begin position="97"/>
        <end position="119"/>
    </location>
</feature>
<reference evidence="2 3" key="2">
    <citation type="journal article" date="2008" name="Int. J. Syst. Evol. Microbiol.">
        <title>Methanocella paludicola gen. nov., sp. nov., a methane-producing archaeon, the first isolate of the lineage 'Rice Cluster I', and proposal of the new archaeal order Methanocellales ord. nov.</title>
        <authorList>
            <person name="Sakai S."/>
            <person name="Imachi H."/>
            <person name="Hanada S."/>
            <person name="Ohashi A."/>
            <person name="Harada H."/>
            <person name="Kamagata Y."/>
        </authorList>
    </citation>
    <scope>NUCLEOTIDE SEQUENCE [LARGE SCALE GENOMIC DNA]</scope>
    <source>
        <strain evidence="3">DSM 17711 / JCM 13418 / NBRC 101707 / SANAE</strain>
    </source>
</reference>
<sequence>MIKTEESRIAVVILATFALLLVTGIFPQYVLWMTVGLIGLIVGLAIYAYLTKRKSTEVQDERSARCSLAASRNGFIVAIALIALIGAAVSIGAPFTVIGATQVVWGLSMAAYLLSYLYYKKWA</sequence>
<protein>
    <recommendedName>
        <fullName evidence="4">DUF2178 domain-containing protein</fullName>
    </recommendedName>
</protein>
<keyword evidence="1" id="KW-0812">Transmembrane</keyword>